<proteinExistence type="predicted"/>
<reference evidence="2" key="1">
    <citation type="submission" date="2018-05" db="EMBL/GenBank/DDBJ databases">
        <authorList>
            <person name="Lanie J.A."/>
            <person name="Ng W.-L."/>
            <person name="Kazmierczak K.M."/>
            <person name="Andrzejewski T.M."/>
            <person name="Davidsen T.M."/>
            <person name="Wayne K.J."/>
            <person name="Tettelin H."/>
            <person name="Glass J.I."/>
            <person name="Rusch D."/>
            <person name="Podicherti R."/>
            <person name="Tsui H.-C.T."/>
            <person name="Winkler M.E."/>
        </authorList>
    </citation>
    <scope>NUCLEOTIDE SEQUENCE</scope>
</reference>
<dbReference type="Pfam" id="PF13360">
    <property type="entry name" value="PQQ_2"/>
    <property type="match status" value="2"/>
</dbReference>
<dbReference type="SMART" id="SM00564">
    <property type="entry name" value="PQQ"/>
    <property type="match status" value="3"/>
</dbReference>
<name>A0A382QME7_9ZZZZ</name>
<protein>
    <recommendedName>
        <fullName evidence="1">Pyrrolo-quinoline quinone repeat domain-containing protein</fullName>
    </recommendedName>
</protein>
<organism evidence="2">
    <name type="scientific">marine metagenome</name>
    <dbReference type="NCBI Taxonomy" id="408172"/>
    <lineage>
        <taxon>unclassified sequences</taxon>
        <taxon>metagenomes</taxon>
        <taxon>ecological metagenomes</taxon>
    </lineage>
</organism>
<sequence length="330" mass="35331">WDKPNGNLQLVLRDDGLYTAGPKTTGAKLDYATGRELSKMPTRRACTRATGSVDSIFYRTSGGTVRLDVPSNTAQHIAPMRPPCQDGVIISDGQLFWGPWMCGCQLSLYGHISLTSSAGQLPLPGEEGPALELEKGDLQKVENLDEQPGDWATYQGNNNRIPTTSVAIPKKIEKRWSFASPNKAMPTAPVVAGGLVFIGDRTGVLRAINSDGKVKWRAYVGGAIYFPPTISNNRAYVGSADGRVYAFEASTGRLLWSFRVAPGARRISMFGNLISTWPVAGGVIVEDGTVYAAAGIAHYDGTHVVALDAVTGKLKWRNDSSGSLSGKVNS</sequence>
<dbReference type="Gene3D" id="2.130.10.10">
    <property type="entry name" value="YVTN repeat-like/Quinoprotein amine dehydrogenase"/>
    <property type="match status" value="1"/>
</dbReference>
<evidence type="ECO:0000313" key="2">
    <source>
        <dbReference type="EMBL" id="SVC86616.1"/>
    </source>
</evidence>
<dbReference type="SUPFAM" id="SSF50998">
    <property type="entry name" value="Quinoprotein alcohol dehydrogenase-like"/>
    <property type="match status" value="1"/>
</dbReference>
<feature type="non-terminal residue" evidence="2">
    <location>
        <position position="1"/>
    </location>
</feature>
<dbReference type="InterPro" id="IPR015943">
    <property type="entry name" value="WD40/YVTN_repeat-like_dom_sf"/>
</dbReference>
<dbReference type="PANTHER" id="PTHR34512">
    <property type="entry name" value="CELL SURFACE PROTEIN"/>
    <property type="match status" value="1"/>
</dbReference>
<dbReference type="InterPro" id="IPR011047">
    <property type="entry name" value="Quinoprotein_ADH-like_sf"/>
</dbReference>
<evidence type="ECO:0000259" key="1">
    <source>
        <dbReference type="Pfam" id="PF13360"/>
    </source>
</evidence>
<gene>
    <name evidence="2" type="ORF">METZ01_LOCUS339470</name>
</gene>
<feature type="domain" description="Pyrrolo-quinoline quinone repeat" evidence="1">
    <location>
        <begin position="278"/>
        <end position="326"/>
    </location>
</feature>
<feature type="non-terminal residue" evidence="2">
    <location>
        <position position="330"/>
    </location>
</feature>
<dbReference type="InterPro" id="IPR018391">
    <property type="entry name" value="PQQ_b-propeller_rpt"/>
</dbReference>
<accession>A0A382QME7</accession>
<dbReference type="AlphaFoldDB" id="A0A382QME7"/>
<dbReference type="InterPro" id="IPR002372">
    <property type="entry name" value="PQQ_rpt_dom"/>
</dbReference>
<feature type="domain" description="Pyrrolo-quinoline quinone repeat" evidence="1">
    <location>
        <begin position="175"/>
        <end position="261"/>
    </location>
</feature>
<dbReference type="PANTHER" id="PTHR34512:SF30">
    <property type="entry name" value="OUTER MEMBRANE PROTEIN ASSEMBLY FACTOR BAMB"/>
    <property type="match status" value="1"/>
</dbReference>
<dbReference type="EMBL" id="UINC01115524">
    <property type="protein sequence ID" value="SVC86616.1"/>
    <property type="molecule type" value="Genomic_DNA"/>
</dbReference>